<name>A0ACC0ESL8_9BASI</name>
<evidence type="ECO:0000313" key="1">
    <source>
        <dbReference type="EMBL" id="KAI7958876.1"/>
    </source>
</evidence>
<keyword evidence="2" id="KW-1185">Reference proteome</keyword>
<dbReference type="EMBL" id="CM045867">
    <property type="protein sequence ID" value="KAI7958876.1"/>
    <property type="molecule type" value="Genomic_DNA"/>
</dbReference>
<evidence type="ECO:0000313" key="2">
    <source>
        <dbReference type="Proteomes" id="UP001060170"/>
    </source>
</evidence>
<reference evidence="1 2" key="3">
    <citation type="journal article" date="2022" name="Microbiol. Spectr.">
        <title>Folding features and dynamics of 3D genome architecture in plant fungal pathogens.</title>
        <authorList>
            <person name="Xia C."/>
        </authorList>
    </citation>
    <scope>NUCLEOTIDE SEQUENCE [LARGE SCALE GENOMIC DNA]</scope>
    <source>
        <strain evidence="1 2">93-210</strain>
    </source>
</reference>
<proteinExistence type="predicted"/>
<accession>A0ACC0ESL8</accession>
<gene>
    <name evidence="1" type="ORF">MJO28_002667</name>
</gene>
<dbReference type="Proteomes" id="UP001060170">
    <property type="component" value="Chromosome 3"/>
</dbReference>
<sequence length="67" mass="7254">MGFGTIARAAEVEGLPDHGGPQTNLDDPSRLQPQITQALPDHAHTHLDKAAGHLPDVIHGTREHFIF</sequence>
<organism evidence="1 2">
    <name type="scientific">Puccinia striiformis f. sp. tritici</name>
    <dbReference type="NCBI Taxonomy" id="168172"/>
    <lineage>
        <taxon>Eukaryota</taxon>
        <taxon>Fungi</taxon>
        <taxon>Dikarya</taxon>
        <taxon>Basidiomycota</taxon>
        <taxon>Pucciniomycotina</taxon>
        <taxon>Pucciniomycetes</taxon>
        <taxon>Pucciniales</taxon>
        <taxon>Pucciniaceae</taxon>
        <taxon>Puccinia</taxon>
    </lineage>
</organism>
<reference evidence="2" key="1">
    <citation type="journal article" date="2018" name="BMC Genomics">
        <title>Genomic insights into host adaptation between the wheat stripe rust pathogen (Puccinia striiformis f. sp. tritici) and the barley stripe rust pathogen (Puccinia striiformis f. sp. hordei).</title>
        <authorList>
            <person name="Xia C."/>
            <person name="Wang M."/>
            <person name="Yin C."/>
            <person name="Cornejo O.E."/>
            <person name="Hulbert S.H."/>
            <person name="Chen X."/>
        </authorList>
    </citation>
    <scope>NUCLEOTIDE SEQUENCE [LARGE SCALE GENOMIC DNA]</scope>
    <source>
        <strain evidence="2">93-210</strain>
    </source>
</reference>
<protein>
    <submittedName>
        <fullName evidence="1">Uncharacterized protein</fullName>
    </submittedName>
</protein>
<comment type="caution">
    <text evidence="1">The sequence shown here is derived from an EMBL/GenBank/DDBJ whole genome shotgun (WGS) entry which is preliminary data.</text>
</comment>
<reference evidence="2" key="2">
    <citation type="journal article" date="2018" name="Mol. Plant Microbe Interact.">
        <title>Genome sequence resources for the wheat stripe rust pathogen (Puccinia striiformis f. sp. tritici) and the barley stripe rust pathogen (Puccinia striiformis f. sp. hordei).</title>
        <authorList>
            <person name="Xia C."/>
            <person name="Wang M."/>
            <person name="Yin C."/>
            <person name="Cornejo O.E."/>
            <person name="Hulbert S.H."/>
            <person name="Chen X."/>
        </authorList>
    </citation>
    <scope>NUCLEOTIDE SEQUENCE [LARGE SCALE GENOMIC DNA]</scope>
    <source>
        <strain evidence="2">93-210</strain>
    </source>
</reference>